<proteinExistence type="inferred from homology"/>
<protein>
    <recommendedName>
        <fullName evidence="8">Ancillary SecYEG translocon subunit</fullName>
    </recommendedName>
</protein>
<evidence type="ECO:0000256" key="9">
    <source>
        <dbReference type="SAM" id="Phobius"/>
    </source>
</evidence>
<evidence type="ECO:0000256" key="5">
    <source>
        <dbReference type="ARBA" id="ARBA00023136"/>
    </source>
</evidence>
<feature type="domain" description="Ancillary SecYEG translocon subunit/Cell division coordinator CpoB TPR" evidence="10">
    <location>
        <begin position="15"/>
        <end position="206"/>
    </location>
</feature>
<gene>
    <name evidence="11" type="ORF">J5V48_04470</name>
</gene>
<comment type="caution">
    <text evidence="11">The sequence shown here is derived from an EMBL/GenBank/DDBJ whole genome shotgun (WGS) entry which is preliminary data.</text>
</comment>
<keyword evidence="6" id="KW-0143">Chaperone</keyword>
<sequence length="233" mass="25711">MDVLTDDHEREQVVRKWWSENWLSLTVGVAIALSAMVGYKYYNSYQTEKAQTYAYELTALKTKLALKPTEAKAEVEAFLAEHKDVYGSLLSLELAANNAVEGKYEEALKNASFAKENGGKLISPNAAIMKAHLYTQLKKFDEATAELSSVNSDAYAIEKYELEGDINLAKGDKQAALASYKKAIEECESKKIAINTLLQMKADSLRKDGDTPAFERASALAEDIATSASTFNK</sequence>
<accession>A0ABS7DFR3</accession>
<evidence type="ECO:0000256" key="4">
    <source>
        <dbReference type="ARBA" id="ARBA00022989"/>
    </source>
</evidence>
<evidence type="ECO:0000256" key="2">
    <source>
        <dbReference type="ARBA" id="ARBA00022475"/>
    </source>
</evidence>
<dbReference type="PANTHER" id="PTHR38035:SF1">
    <property type="entry name" value="ANCILLARY SECYEG TRANSLOCON SUBUNIT"/>
    <property type="match status" value="1"/>
</dbReference>
<feature type="transmembrane region" description="Helical" evidence="9">
    <location>
        <begin position="22"/>
        <end position="42"/>
    </location>
</feature>
<name>A0ABS7DFR3_9GAMM</name>
<dbReference type="EMBL" id="JAGFNY010000011">
    <property type="protein sequence ID" value="MBW7570144.1"/>
    <property type="molecule type" value="Genomic_DNA"/>
</dbReference>
<dbReference type="InterPro" id="IPR026039">
    <property type="entry name" value="YfgM"/>
</dbReference>
<evidence type="ECO:0000256" key="3">
    <source>
        <dbReference type="ARBA" id="ARBA00022692"/>
    </source>
</evidence>
<evidence type="ECO:0000256" key="6">
    <source>
        <dbReference type="ARBA" id="ARBA00023186"/>
    </source>
</evidence>
<keyword evidence="2" id="KW-1003">Cell membrane</keyword>
<evidence type="ECO:0000256" key="7">
    <source>
        <dbReference type="ARBA" id="ARBA00024197"/>
    </source>
</evidence>
<dbReference type="SUPFAM" id="SSF48452">
    <property type="entry name" value="TPR-like"/>
    <property type="match status" value="1"/>
</dbReference>
<reference evidence="11 12" key="1">
    <citation type="submission" date="2021-03" db="EMBL/GenBank/DDBJ databases">
        <title>Succinivibrio sp. nov. isolated from feces of cow.</title>
        <authorList>
            <person name="Choi J.-Y."/>
        </authorList>
    </citation>
    <scope>NUCLEOTIDE SEQUENCE [LARGE SCALE GENOMIC DNA]</scope>
    <source>
        <strain evidence="11 12">AGMB01872</strain>
    </source>
</reference>
<keyword evidence="5 9" id="KW-0472">Membrane</keyword>
<evidence type="ECO:0000313" key="11">
    <source>
        <dbReference type="EMBL" id="MBW7570144.1"/>
    </source>
</evidence>
<evidence type="ECO:0000259" key="10">
    <source>
        <dbReference type="Pfam" id="PF09976"/>
    </source>
</evidence>
<evidence type="ECO:0000313" key="12">
    <source>
        <dbReference type="Proteomes" id="UP000731465"/>
    </source>
</evidence>
<dbReference type="Pfam" id="PF09976">
    <property type="entry name" value="TPR_21"/>
    <property type="match status" value="1"/>
</dbReference>
<dbReference type="Proteomes" id="UP000731465">
    <property type="component" value="Unassembled WGS sequence"/>
</dbReference>
<organism evidence="11 12">
    <name type="scientific">Succinivibrio faecicola</name>
    <dbReference type="NCBI Taxonomy" id="2820300"/>
    <lineage>
        <taxon>Bacteria</taxon>
        <taxon>Pseudomonadati</taxon>
        <taxon>Pseudomonadota</taxon>
        <taxon>Gammaproteobacteria</taxon>
        <taxon>Aeromonadales</taxon>
        <taxon>Succinivibrionaceae</taxon>
        <taxon>Succinivibrio</taxon>
    </lineage>
</organism>
<keyword evidence="4 9" id="KW-1133">Transmembrane helix</keyword>
<dbReference type="InterPro" id="IPR011990">
    <property type="entry name" value="TPR-like_helical_dom_sf"/>
</dbReference>
<dbReference type="PANTHER" id="PTHR38035">
    <property type="entry name" value="UPF0070 PROTEIN YFGM"/>
    <property type="match status" value="1"/>
</dbReference>
<evidence type="ECO:0000256" key="8">
    <source>
        <dbReference type="ARBA" id="ARBA00024235"/>
    </source>
</evidence>
<dbReference type="InterPro" id="IPR018704">
    <property type="entry name" value="SecYEG/CpoB_TPR"/>
</dbReference>
<dbReference type="RefSeq" id="WP_219937364.1">
    <property type="nucleotide sequence ID" value="NZ_JAGFNY010000011.1"/>
</dbReference>
<keyword evidence="3 9" id="KW-0812">Transmembrane</keyword>
<comment type="similarity">
    <text evidence="7">Belongs to the YfgM family.</text>
</comment>
<evidence type="ECO:0000256" key="1">
    <source>
        <dbReference type="ARBA" id="ARBA00004401"/>
    </source>
</evidence>
<comment type="subcellular location">
    <subcellularLocation>
        <location evidence="1">Cell membrane</location>
        <topology evidence="1">Single-pass type II membrane protein</topology>
    </subcellularLocation>
</comment>
<keyword evidence="12" id="KW-1185">Reference proteome</keyword>